<dbReference type="InterPro" id="IPR000073">
    <property type="entry name" value="AB_hydrolase_1"/>
</dbReference>
<dbReference type="InterPro" id="IPR036291">
    <property type="entry name" value="NAD(P)-bd_dom_sf"/>
</dbReference>
<feature type="domain" description="Thioester reductase (TE)" evidence="1">
    <location>
        <begin position="6"/>
        <end position="237"/>
    </location>
</feature>
<name>A0A1X7L6W4_9BACL</name>
<reference evidence="3 4" key="1">
    <citation type="submission" date="2017-04" db="EMBL/GenBank/DDBJ databases">
        <authorList>
            <person name="Afonso C.L."/>
            <person name="Miller P.J."/>
            <person name="Scott M.A."/>
            <person name="Spackman E."/>
            <person name="Goraichik I."/>
            <person name="Dimitrov K.M."/>
            <person name="Suarez D.L."/>
            <person name="Swayne D.E."/>
        </authorList>
    </citation>
    <scope>NUCLEOTIDE SEQUENCE [LARGE SCALE GENOMIC DNA]</scope>
    <source>
        <strain evidence="3 4">11</strain>
    </source>
</reference>
<dbReference type="RefSeq" id="WP_085495429.1">
    <property type="nucleotide sequence ID" value="NZ_FXAZ01000004.1"/>
</dbReference>
<dbReference type="STRING" id="1852522.SAMN06295960_3045"/>
<gene>
    <name evidence="3" type="ORF">SAMN06295960_3045</name>
</gene>
<evidence type="ECO:0000259" key="2">
    <source>
        <dbReference type="Pfam" id="PF12697"/>
    </source>
</evidence>
<dbReference type="Gene3D" id="3.40.50.720">
    <property type="entry name" value="NAD(P)-binding Rossmann-like Domain"/>
    <property type="match status" value="1"/>
</dbReference>
<dbReference type="PRINTS" id="PR00111">
    <property type="entry name" value="ABHYDROLASE"/>
</dbReference>
<keyword evidence="3" id="KW-0031">Aminopeptidase</keyword>
<dbReference type="SUPFAM" id="SSF53474">
    <property type="entry name" value="alpha/beta-Hydrolases"/>
    <property type="match status" value="1"/>
</dbReference>
<dbReference type="GO" id="GO:0005737">
    <property type="term" value="C:cytoplasm"/>
    <property type="evidence" value="ECO:0007669"/>
    <property type="project" value="TreeGrafter"/>
</dbReference>
<dbReference type="SUPFAM" id="SSF51735">
    <property type="entry name" value="NAD(P)-binding Rossmann-fold domains"/>
    <property type="match status" value="1"/>
</dbReference>
<protein>
    <submittedName>
        <fullName evidence="3">Serine aminopeptidase, S33</fullName>
    </submittedName>
</protein>
<organism evidence="3 4">
    <name type="scientific">Paenibacillus aquistagni</name>
    <dbReference type="NCBI Taxonomy" id="1852522"/>
    <lineage>
        <taxon>Bacteria</taxon>
        <taxon>Bacillati</taxon>
        <taxon>Bacillota</taxon>
        <taxon>Bacilli</taxon>
        <taxon>Bacillales</taxon>
        <taxon>Paenibacillaceae</taxon>
        <taxon>Paenibacillus</taxon>
    </lineage>
</organism>
<evidence type="ECO:0000313" key="4">
    <source>
        <dbReference type="Proteomes" id="UP000193834"/>
    </source>
</evidence>
<keyword evidence="3" id="KW-0378">Hydrolase</keyword>
<evidence type="ECO:0000259" key="1">
    <source>
        <dbReference type="Pfam" id="PF07993"/>
    </source>
</evidence>
<dbReference type="Proteomes" id="UP000193834">
    <property type="component" value="Unassembled WGS sequence"/>
</dbReference>
<accession>A0A1X7L6W4</accession>
<proteinExistence type="predicted"/>
<dbReference type="Pfam" id="PF07993">
    <property type="entry name" value="NAD_binding_4"/>
    <property type="match status" value="1"/>
</dbReference>
<dbReference type="InterPro" id="IPR013120">
    <property type="entry name" value="FAR_NAD-bd"/>
</dbReference>
<dbReference type="GO" id="GO:0004029">
    <property type="term" value="F:aldehyde dehydrogenase (NAD+) activity"/>
    <property type="evidence" value="ECO:0007669"/>
    <property type="project" value="TreeGrafter"/>
</dbReference>
<dbReference type="GO" id="GO:0004177">
    <property type="term" value="F:aminopeptidase activity"/>
    <property type="evidence" value="ECO:0007669"/>
    <property type="project" value="UniProtKB-KW"/>
</dbReference>
<dbReference type="OrthoDB" id="1417183at2"/>
<dbReference type="PANTHER" id="PTHR48079">
    <property type="entry name" value="PROTEIN YEEZ"/>
    <property type="match status" value="1"/>
</dbReference>
<dbReference type="AlphaFoldDB" id="A0A1X7L6W4"/>
<dbReference type="Gene3D" id="3.40.50.1820">
    <property type="entry name" value="alpha/beta hydrolase"/>
    <property type="match status" value="1"/>
</dbReference>
<dbReference type="InterPro" id="IPR029058">
    <property type="entry name" value="AB_hydrolase_fold"/>
</dbReference>
<sequence length="662" mass="74187">MQTVFITGGTGVLGTAIMKRLLAQPVRILALTRSASRLQHTRLRISEYNPELQELCQERIHGLLGDLTKPHLGLSEEDRTQLLAADVIIHAGGSMNLAFNEQEANRLFVEGTRYLLAVTKEIKQQGSLKHMIHISGYQSPYTEMEPWDQTLALQAKLPYDHAKLLAEREMRLACRALQLPLSVVQPGVLIGDTGTGSTEQLNGFGLFVDAVRRSLLRVIPGSGDGWLPLVAVDTAAAYIGALAMLQAPRSDTYPLLDSDRVKQRGPQLAKRIARELYSSARVIPVPKSWVKRLHRTPLDRLAAVPCEAEQLYIDRDVDITSTLRLQAEHSLPDLDTTPILSAVIADLDYRVVHNETSSLNPISPPEVGSLSRPIGMQPLLIQPTTSKPSIITSGYKRQDMPITRGRRGNLATWEIDGSKDMPILVFLHGAISSGDLFLPLASHLLGIPMWFIDLPGFGRSPVHRHPSYIDGTIIEVMQAVKDSPRPVVLAGHSFGGTVAYRIMEQYPELIHHLLLIHPVLQVQDRLLGLEFFNEMALRTYSPNQLARMLVNQYCYNSVDEVPHHLTTFIVRELRSPRIRRASAKSMAMLSTPSTFKKKKACKQNYDYSNRISVLWGFQDMMFKLPEDILPHHISRMPYGHLLPVSHPEETAEWIKARFTLYC</sequence>
<evidence type="ECO:0000313" key="3">
    <source>
        <dbReference type="EMBL" id="SMG49455.1"/>
    </source>
</evidence>
<dbReference type="InterPro" id="IPR051783">
    <property type="entry name" value="NAD(P)-dependent_oxidoreduct"/>
</dbReference>
<keyword evidence="4" id="KW-1185">Reference proteome</keyword>
<dbReference type="EMBL" id="FXAZ01000004">
    <property type="protein sequence ID" value="SMG49455.1"/>
    <property type="molecule type" value="Genomic_DNA"/>
</dbReference>
<dbReference type="Pfam" id="PF12697">
    <property type="entry name" value="Abhydrolase_6"/>
    <property type="match status" value="1"/>
</dbReference>
<keyword evidence="3" id="KW-0645">Protease</keyword>
<dbReference type="PANTHER" id="PTHR48079:SF6">
    <property type="entry name" value="NAD(P)-BINDING DOMAIN-CONTAINING PROTEIN-RELATED"/>
    <property type="match status" value="1"/>
</dbReference>
<feature type="domain" description="AB hydrolase-1" evidence="2">
    <location>
        <begin position="424"/>
        <end position="652"/>
    </location>
</feature>